<dbReference type="FunFam" id="1.10.287.130:FF:000001">
    <property type="entry name" value="Two-component sensor histidine kinase"/>
    <property type="match status" value="1"/>
</dbReference>
<keyword evidence="10 19" id="KW-0812">Transmembrane</keyword>
<organism evidence="21 22">
    <name type="scientific">Sutterella wadsworthensis HGA0223</name>
    <dbReference type="NCBI Taxonomy" id="1203554"/>
    <lineage>
        <taxon>Bacteria</taxon>
        <taxon>Pseudomonadati</taxon>
        <taxon>Pseudomonadota</taxon>
        <taxon>Betaproteobacteria</taxon>
        <taxon>Burkholderiales</taxon>
        <taxon>Sutterellaceae</taxon>
        <taxon>Sutterella</taxon>
    </lineage>
</organism>
<dbReference type="GO" id="GO:0006817">
    <property type="term" value="P:phosphate ion transport"/>
    <property type="evidence" value="ECO:0007669"/>
    <property type="project" value="UniProtKB-KW"/>
</dbReference>
<dbReference type="InterPro" id="IPR003661">
    <property type="entry name" value="HisK_dim/P_dom"/>
</dbReference>
<dbReference type="PANTHER" id="PTHR45453">
    <property type="entry name" value="PHOSPHATE REGULON SENSOR PROTEIN PHOR"/>
    <property type="match status" value="1"/>
</dbReference>
<dbReference type="SUPFAM" id="SSF55874">
    <property type="entry name" value="ATPase domain of HSP90 chaperone/DNA topoisomerase II/histidine kinase"/>
    <property type="match status" value="1"/>
</dbReference>
<evidence type="ECO:0000256" key="7">
    <source>
        <dbReference type="ARBA" id="ARBA00022553"/>
    </source>
</evidence>
<dbReference type="eggNOG" id="COG5002">
    <property type="taxonomic scope" value="Bacteria"/>
</dbReference>
<dbReference type="PRINTS" id="PR00344">
    <property type="entry name" value="BCTRLSENSOR"/>
</dbReference>
<keyword evidence="9" id="KW-0808">Transferase</keyword>
<keyword evidence="16 19" id="KW-0472">Membrane</keyword>
<dbReference type="Pfam" id="PF02518">
    <property type="entry name" value="HATPase_c"/>
    <property type="match status" value="1"/>
</dbReference>
<gene>
    <name evidence="21" type="ORF">HMPREF1476_01914</name>
</gene>
<dbReference type="InterPro" id="IPR004358">
    <property type="entry name" value="Sig_transdc_His_kin-like_C"/>
</dbReference>
<dbReference type="EMBL" id="ATCF01000027">
    <property type="protein sequence ID" value="EPD98207.1"/>
    <property type="molecule type" value="Genomic_DNA"/>
</dbReference>
<reference evidence="21 22" key="1">
    <citation type="submission" date="2013-04" db="EMBL/GenBank/DDBJ databases">
        <title>The Genome Sequence of Sutterella wadsworthensis HGA0223.</title>
        <authorList>
            <consortium name="The Broad Institute Genomics Platform"/>
            <person name="Earl A."/>
            <person name="Ward D."/>
            <person name="Feldgarden M."/>
            <person name="Gevers D."/>
            <person name="Schmidt T.M."/>
            <person name="Dover J."/>
            <person name="Dai D."/>
            <person name="Walker B."/>
            <person name="Young S."/>
            <person name="Zeng Q."/>
            <person name="Gargeya S."/>
            <person name="Fitzgerald M."/>
            <person name="Haas B."/>
            <person name="Abouelleil A."/>
            <person name="Allen A.W."/>
            <person name="Alvarado L."/>
            <person name="Arachchi H.M."/>
            <person name="Berlin A.M."/>
            <person name="Chapman S.B."/>
            <person name="Gainer-Dewar J."/>
            <person name="Goldberg J."/>
            <person name="Griggs A."/>
            <person name="Gujja S."/>
            <person name="Hansen M."/>
            <person name="Howarth C."/>
            <person name="Imamovic A."/>
            <person name="Ireland A."/>
            <person name="Larimer J."/>
            <person name="McCowan C."/>
            <person name="Murphy C."/>
            <person name="Pearson M."/>
            <person name="Poon T.W."/>
            <person name="Priest M."/>
            <person name="Roberts A."/>
            <person name="Saif S."/>
            <person name="Shea T."/>
            <person name="Sisk P."/>
            <person name="Sykes S."/>
            <person name="Wortman J."/>
            <person name="Nusbaum C."/>
            <person name="Birren B."/>
        </authorList>
    </citation>
    <scope>NUCLEOTIDE SEQUENCE [LARGE SCALE GENOMIC DNA]</scope>
    <source>
        <strain evidence="21 22">HGA0223</strain>
    </source>
</reference>
<dbReference type="EC" id="2.7.13.3" evidence="3"/>
<keyword evidence="6" id="KW-1003">Cell membrane</keyword>
<comment type="catalytic activity">
    <reaction evidence="1">
        <text>ATP + protein L-histidine = ADP + protein N-phospho-L-histidine.</text>
        <dbReference type="EC" id="2.7.13.3"/>
    </reaction>
</comment>
<evidence type="ECO:0000256" key="6">
    <source>
        <dbReference type="ARBA" id="ARBA00022475"/>
    </source>
</evidence>
<sequence length="474" mass="52714">MAEKTEDALGGIAAPKAEEAKSAAKTYETPLKEAYEAGDLPAPESAVGGTGNGSGVRPADPNGPEERIARLRRQSAWLAAAFVFLFVFMMVVWMNDVSRAEIFWMWVVGTVGIFILSVRLWLALVREDEKKAKRIRDRDVRYRKTLALLPEGVAILGEGWRIDWVNARGAEHFGIAPEMIGRSFFDVVTDERLRHWLFERNFAGRCNYTSKAGLDLDVSVVAPDSRHMMIVTHDVTERLRIDEMRRDFVANVSHELRTPLTVISGFLDIESQGKVPANVMQKHRELMLDQARRMQSLLDDLLLLSGLENRDETDSDDAEVISMTKLLEDVVNEGRALSLGRHVITLEACRASLVGEPSDIRSAAMNLVSNAVRYTPEGGRIDVRWFRTSSGAVLSVKDTGIGIEEKHIPRLTERFYRVDKGRSRSTGGTGLGLAIVKHVCRSAGGQLKIESTPGKGSTFSMVFPKSRIFDDESV</sequence>
<comment type="subcellular location">
    <subcellularLocation>
        <location evidence="2">Cell inner membrane</location>
        <topology evidence="2">Multi-pass membrane protein</topology>
    </subcellularLocation>
</comment>
<keyword evidence="15" id="KW-0902">Two-component regulatory system</keyword>
<keyword evidence="8" id="KW-0592">Phosphate transport</keyword>
<dbReference type="InterPro" id="IPR003594">
    <property type="entry name" value="HATPase_dom"/>
</dbReference>
<keyword evidence="11" id="KW-0547">Nucleotide-binding</keyword>
<dbReference type="PROSITE" id="PS50109">
    <property type="entry name" value="HIS_KIN"/>
    <property type="match status" value="1"/>
</dbReference>
<dbReference type="Gene3D" id="3.30.450.20">
    <property type="entry name" value="PAS domain"/>
    <property type="match status" value="1"/>
</dbReference>
<dbReference type="STRING" id="1203554.HMPREF1476_01914"/>
<feature type="transmembrane region" description="Helical" evidence="19">
    <location>
        <begin position="102"/>
        <end position="124"/>
    </location>
</feature>
<evidence type="ECO:0000256" key="19">
    <source>
        <dbReference type="SAM" id="Phobius"/>
    </source>
</evidence>
<evidence type="ECO:0000256" key="4">
    <source>
        <dbReference type="ARBA" id="ARBA00019665"/>
    </source>
</evidence>
<dbReference type="HOGENOM" id="CLU_000445_89_2_4"/>
<name>S3BVV4_9BURK</name>
<proteinExistence type="predicted"/>
<dbReference type="Pfam" id="PF00512">
    <property type="entry name" value="HisKA"/>
    <property type="match status" value="1"/>
</dbReference>
<accession>S3BVV4</accession>
<dbReference type="InterPro" id="IPR000014">
    <property type="entry name" value="PAS"/>
</dbReference>
<evidence type="ECO:0000256" key="11">
    <source>
        <dbReference type="ARBA" id="ARBA00022741"/>
    </source>
</evidence>
<dbReference type="PANTHER" id="PTHR45453:SF1">
    <property type="entry name" value="PHOSPHATE REGULON SENSOR PROTEIN PHOR"/>
    <property type="match status" value="1"/>
</dbReference>
<evidence type="ECO:0000256" key="17">
    <source>
        <dbReference type="ARBA" id="ARBA00025207"/>
    </source>
</evidence>
<evidence type="ECO:0000256" key="14">
    <source>
        <dbReference type="ARBA" id="ARBA00022989"/>
    </source>
</evidence>
<keyword evidence="5" id="KW-0813">Transport</keyword>
<evidence type="ECO:0000256" key="1">
    <source>
        <dbReference type="ARBA" id="ARBA00000085"/>
    </source>
</evidence>
<feature type="domain" description="Histidine kinase" evidence="20">
    <location>
        <begin position="251"/>
        <end position="467"/>
    </location>
</feature>
<dbReference type="FunFam" id="3.30.565.10:FF:000006">
    <property type="entry name" value="Sensor histidine kinase WalK"/>
    <property type="match status" value="1"/>
</dbReference>
<keyword evidence="22" id="KW-1185">Reference proteome</keyword>
<evidence type="ECO:0000256" key="13">
    <source>
        <dbReference type="ARBA" id="ARBA00022840"/>
    </source>
</evidence>
<dbReference type="CDD" id="cd00082">
    <property type="entry name" value="HisKA"/>
    <property type="match status" value="1"/>
</dbReference>
<dbReference type="InterPro" id="IPR035965">
    <property type="entry name" value="PAS-like_dom_sf"/>
</dbReference>
<evidence type="ECO:0000256" key="8">
    <source>
        <dbReference type="ARBA" id="ARBA00022592"/>
    </source>
</evidence>
<keyword evidence="12 21" id="KW-0418">Kinase</keyword>
<evidence type="ECO:0000256" key="9">
    <source>
        <dbReference type="ARBA" id="ARBA00022679"/>
    </source>
</evidence>
<feature type="region of interest" description="Disordered" evidence="18">
    <location>
        <begin position="1"/>
        <end position="24"/>
    </location>
</feature>
<dbReference type="Gene3D" id="1.10.287.130">
    <property type="match status" value="1"/>
</dbReference>
<dbReference type="InterPro" id="IPR050351">
    <property type="entry name" value="BphY/WalK/GraS-like"/>
</dbReference>
<dbReference type="GO" id="GO:0004721">
    <property type="term" value="F:phosphoprotein phosphatase activity"/>
    <property type="evidence" value="ECO:0007669"/>
    <property type="project" value="TreeGrafter"/>
</dbReference>
<evidence type="ECO:0000313" key="22">
    <source>
        <dbReference type="Proteomes" id="UP000014400"/>
    </source>
</evidence>
<dbReference type="InterPro" id="IPR036890">
    <property type="entry name" value="HATPase_C_sf"/>
</dbReference>
<evidence type="ECO:0000256" key="12">
    <source>
        <dbReference type="ARBA" id="ARBA00022777"/>
    </source>
</evidence>
<dbReference type="NCBIfam" id="TIGR02966">
    <property type="entry name" value="phoR_proteo"/>
    <property type="match status" value="1"/>
</dbReference>
<dbReference type="AlphaFoldDB" id="S3BVV4"/>
<evidence type="ECO:0000313" key="21">
    <source>
        <dbReference type="EMBL" id="EPD98207.1"/>
    </source>
</evidence>
<dbReference type="SMART" id="SM00387">
    <property type="entry name" value="HATPase_c"/>
    <property type="match status" value="1"/>
</dbReference>
<evidence type="ECO:0000256" key="16">
    <source>
        <dbReference type="ARBA" id="ARBA00023136"/>
    </source>
</evidence>
<evidence type="ECO:0000259" key="20">
    <source>
        <dbReference type="PROSITE" id="PS50109"/>
    </source>
</evidence>
<evidence type="ECO:0000256" key="18">
    <source>
        <dbReference type="SAM" id="MobiDB-lite"/>
    </source>
</evidence>
<keyword evidence="7" id="KW-0597">Phosphoprotein</keyword>
<feature type="transmembrane region" description="Helical" evidence="19">
    <location>
        <begin position="76"/>
        <end position="96"/>
    </location>
</feature>
<dbReference type="InterPro" id="IPR036097">
    <property type="entry name" value="HisK_dim/P_sf"/>
</dbReference>
<dbReference type="Gene3D" id="3.30.565.10">
    <property type="entry name" value="Histidine kinase-like ATPase, C-terminal domain"/>
    <property type="match status" value="1"/>
</dbReference>
<dbReference type="GO" id="GO:0000155">
    <property type="term" value="F:phosphorelay sensor kinase activity"/>
    <property type="evidence" value="ECO:0007669"/>
    <property type="project" value="InterPro"/>
</dbReference>
<evidence type="ECO:0000256" key="5">
    <source>
        <dbReference type="ARBA" id="ARBA00022448"/>
    </source>
</evidence>
<protein>
    <recommendedName>
        <fullName evidence="4">Phosphate regulon sensor protein PhoR</fullName>
        <ecNumber evidence="3">2.7.13.3</ecNumber>
    </recommendedName>
</protein>
<dbReference type="Proteomes" id="UP000014400">
    <property type="component" value="Unassembled WGS sequence"/>
</dbReference>
<evidence type="ECO:0000256" key="15">
    <source>
        <dbReference type="ARBA" id="ARBA00023012"/>
    </source>
</evidence>
<dbReference type="InterPro" id="IPR005467">
    <property type="entry name" value="His_kinase_dom"/>
</dbReference>
<dbReference type="GO" id="GO:0016036">
    <property type="term" value="P:cellular response to phosphate starvation"/>
    <property type="evidence" value="ECO:0007669"/>
    <property type="project" value="TreeGrafter"/>
</dbReference>
<evidence type="ECO:0000256" key="10">
    <source>
        <dbReference type="ARBA" id="ARBA00022692"/>
    </source>
</evidence>
<dbReference type="PATRIC" id="fig|1203554.3.peg.1999"/>
<dbReference type="GO" id="GO:0005524">
    <property type="term" value="F:ATP binding"/>
    <property type="evidence" value="ECO:0007669"/>
    <property type="project" value="UniProtKB-KW"/>
</dbReference>
<keyword evidence="14 19" id="KW-1133">Transmembrane helix</keyword>
<dbReference type="SUPFAM" id="SSF47384">
    <property type="entry name" value="Homodimeric domain of signal transducing histidine kinase"/>
    <property type="match status" value="1"/>
</dbReference>
<dbReference type="GO" id="GO:0005886">
    <property type="term" value="C:plasma membrane"/>
    <property type="evidence" value="ECO:0007669"/>
    <property type="project" value="UniProtKB-SubCell"/>
</dbReference>
<dbReference type="SMART" id="SM00388">
    <property type="entry name" value="HisKA"/>
    <property type="match status" value="1"/>
</dbReference>
<dbReference type="Pfam" id="PF13188">
    <property type="entry name" value="PAS_8"/>
    <property type="match status" value="1"/>
</dbReference>
<dbReference type="RefSeq" id="WP_016475391.1">
    <property type="nucleotide sequence ID" value="NZ_KE150480.1"/>
</dbReference>
<evidence type="ECO:0000256" key="3">
    <source>
        <dbReference type="ARBA" id="ARBA00012438"/>
    </source>
</evidence>
<feature type="region of interest" description="Disordered" evidence="18">
    <location>
        <begin position="36"/>
        <end position="64"/>
    </location>
</feature>
<dbReference type="InterPro" id="IPR014310">
    <property type="entry name" value="Sig_transdc_His_kinase_PhoR"/>
</dbReference>
<evidence type="ECO:0000256" key="2">
    <source>
        <dbReference type="ARBA" id="ARBA00004429"/>
    </source>
</evidence>
<comment type="function">
    <text evidence="17">Member of the two-component regulatory system PhoR/PhoB involved in the phosphate regulon genes expression. PhoR may function as a membrane-associated protein kinase that phosphorylates PhoB in response to environmental signals.</text>
</comment>
<dbReference type="SUPFAM" id="SSF55785">
    <property type="entry name" value="PYP-like sensor domain (PAS domain)"/>
    <property type="match status" value="1"/>
</dbReference>
<comment type="caution">
    <text evidence="21">The sequence shown here is derived from an EMBL/GenBank/DDBJ whole genome shotgun (WGS) entry which is preliminary data.</text>
</comment>
<keyword evidence="13" id="KW-0067">ATP-binding</keyword>